<protein>
    <submittedName>
        <fullName evidence="1">Uncharacterized protein</fullName>
    </submittedName>
</protein>
<dbReference type="EMBL" id="JADYXP020000003">
    <property type="protein sequence ID" value="KAL0128005.1"/>
    <property type="molecule type" value="Genomic_DNA"/>
</dbReference>
<organism evidence="1 2">
    <name type="scientific">Cardiocondyla obscurior</name>
    <dbReference type="NCBI Taxonomy" id="286306"/>
    <lineage>
        <taxon>Eukaryota</taxon>
        <taxon>Metazoa</taxon>
        <taxon>Ecdysozoa</taxon>
        <taxon>Arthropoda</taxon>
        <taxon>Hexapoda</taxon>
        <taxon>Insecta</taxon>
        <taxon>Pterygota</taxon>
        <taxon>Neoptera</taxon>
        <taxon>Endopterygota</taxon>
        <taxon>Hymenoptera</taxon>
        <taxon>Apocrita</taxon>
        <taxon>Aculeata</taxon>
        <taxon>Formicoidea</taxon>
        <taxon>Formicidae</taxon>
        <taxon>Myrmicinae</taxon>
        <taxon>Cardiocondyla</taxon>
    </lineage>
</organism>
<comment type="caution">
    <text evidence="1">The sequence shown here is derived from an EMBL/GenBank/DDBJ whole genome shotgun (WGS) entry which is preliminary data.</text>
</comment>
<gene>
    <name evidence="1" type="ORF">PUN28_003328</name>
</gene>
<dbReference type="Proteomes" id="UP001430953">
    <property type="component" value="Unassembled WGS sequence"/>
</dbReference>
<accession>A0AAW2GKI2</accession>
<proteinExistence type="predicted"/>
<keyword evidence="2" id="KW-1185">Reference proteome</keyword>
<dbReference type="AlphaFoldDB" id="A0AAW2GKI2"/>
<evidence type="ECO:0000313" key="2">
    <source>
        <dbReference type="Proteomes" id="UP001430953"/>
    </source>
</evidence>
<sequence length="125" mass="14723">MKTLILYTRLYLILYRTYRSYIYETPDERSNSCRKIRYKKKIFSNKNTPTWVFHVFDFSRIKIFFAKILYQQIMHATEVIQEALPARGTFQEVVNLTLESGFPGTSMFLDTVTTFPSAITTGPQQ</sequence>
<reference evidence="1 2" key="1">
    <citation type="submission" date="2023-03" db="EMBL/GenBank/DDBJ databases">
        <title>High recombination rates correlate with genetic variation in Cardiocondyla obscurior ants.</title>
        <authorList>
            <person name="Errbii M."/>
        </authorList>
    </citation>
    <scope>NUCLEOTIDE SEQUENCE [LARGE SCALE GENOMIC DNA]</scope>
    <source>
        <strain evidence="1">Alpha-2009</strain>
        <tissue evidence="1">Whole body</tissue>
    </source>
</reference>
<name>A0AAW2GKI2_9HYME</name>
<evidence type="ECO:0000313" key="1">
    <source>
        <dbReference type="EMBL" id="KAL0128005.1"/>
    </source>
</evidence>